<gene>
    <name evidence="3" type="primary">sbcC_1</name>
    <name evidence="3" type="ORF">NCTC11091_00068</name>
</gene>
<evidence type="ECO:0000259" key="2">
    <source>
        <dbReference type="Pfam" id="PF13476"/>
    </source>
</evidence>
<evidence type="ECO:0000313" key="3">
    <source>
        <dbReference type="EMBL" id="STY94308.1"/>
    </source>
</evidence>
<dbReference type="InterPro" id="IPR038729">
    <property type="entry name" value="Rad50/SbcC_AAA"/>
</dbReference>
<organism evidence="3 4">
    <name type="scientific">Faucicola atlantae</name>
    <dbReference type="NCBI Taxonomy" id="34059"/>
    <lineage>
        <taxon>Bacteria</taxon>
        <taxon>Pseudomonadati</taxon>
        <taxon>Pseudomonadota</taxon>
        <taxon>Gammaproteobacteria</taxon>
        <taxon>Moraxellales</taxon>
        <taxon>Moraxellaceae</taxon>
        <taxon>Faucicola</taxon>
    </lineage>
</organism>
<dbReference type="RefSeq" id="WP_067059238.1">
    <property type="nucleotide sequence ID" value="NZ_MXAO01000064.1"/>
</dbReference>
<dbReference type="Pfam" id="PF13476">
    <property type="entry name" value="AAA_23"/>
    <property type="match status" value="1"/>
</dbReference>
<sequence length="676" mass="77219">MKILSLKMTNFRQFYGRQELHFSTDSRKNITLIHAENGVGKTALLNAIKWCFFEETTENFRDNKKLLNHVADDEGKHFLSVEIEFEEDGENYICYRGIDERSRSHFKVQRETETGVENIENPGLFINTIIPKNMSSYFFFQGEGVSSFARTSARENQAVRNAIHDILGFKIAKQTLSDLAEIKSEYNREIGRRNHGTKIGELYDTLSRLELAKKTCEDKIETTEHEIEEANFRYLQADIALKNSNAEVIQQNQNDRSRLKKQIESIEASIINERKHQRKLLGDNLSAIFATKLASQALDFINEEEFKGTIPAPYNENLVRDILDQAKCICGAEIHEGTQAYDNIHKLLAKAADPLQGDRVTRGRETLKAIQVRNESALNLLDKNKTDIAEKENSLEDLKARIAVIDLRIGDYDSEEIKKLEKDYQYYFQALQAENKNLGKFQTELTKLDSDIEKIQREIDSLKNLSTGIEEIQESLQILAKVEDLIKITLDKAEKGALEYLPRLINETLKKYVRQDYRAKLSKDSYNIQLIDSSNRPVAESDGQQLLLSLTFISSLINLASDRKKASGEILMPGAIAPFVIDAPFGVLDNAYKGNMARYIPESVEQVIFLLSSSHWEGTVEENIRERIGREYNLVSEVSSDQGDKELSPINILGKTFDTARYNCEKDRTVIEEVKL</sequence>
<feature type="domain" description="Rad50/SbcC-type AAA" evidence="2">
    <location>
        <begin position="5"/>
        <end position="247"/>
    </location>
</feature>
<feature type="coiled-coil region" evidence="1">
    <location>
        <begin position="206"/>
        <end position="269"/>
    </location>
</feature>
<dbReference type="Proteomes" id="UP000255193">
    <property type="component" value="Unassembled WGS sequence"/>
</dbReference>
<dbReference type="PANTHER" id="PTHR32114">
    <property type="entry name" value="ABC TRANSPORTER ABCH.3"/>
    <property type="match status" value="1"/>
</dbReference>
<keyword evidence="1" id="KW-0175">Coiled coil</keyword>
<dbReference type="PANTHER" id="PTHR32114:SF2">
    <property type="entry name" value="ABC TRANSPORTER ABCH.3"/>
    <property type="match status" value="1"/>
</dbReference>
<dbReference type="Gene3D" id="3.40.50.300">
    <property type="entry name" value="P-loop containing nucleotide triphosphate hydrolases"/>
    <property type="match status" value="2"/>
</dbReference>
<protein>
    <submittedName>
        <fullName evidence="3">Nuclease sbcCD subunit C</fullName>
    </submittedName>
</protein>
<dbReference type="SUPFAM" id="SSF52540">
    <property type="entry name" value="P-loop containing nucleoside triphosphate hydrolases"/>
    <property type="match status" value="2"/>
</dbReference>
<feature type="coiled-coil region" evidence="1">
    <location>
        <begin position="381"/>
        <end position="408"/>
    </location>
</feature>
<accession>A0A378Q278</accession>
<reference evidence="3 4" key="1">
    <citation type="submission" date="2018-06" db="EMBL/GenBank/DDBJ databases">
        <authorList>
            <consortium name="Pathogen Informatics"/>
            <person name="Doyle S."/>
        </authorList>
    </citation>
    <scope>NUCLEOTIDE SEQUENCE [LARGE SCALE GENOMIC DNA]</scope>
    <source>
        <strain evidence="3 4">NCTC11091</strain>
    </source>
</reference>
<dbReference type="EMBL" id="UGQA01000001">
    <property type="protein sequence ID" value="STY94308.1"/>
    <property type="molecule type" value="Genomic_DNA"/>
</dbReference>
<feature type="coiled-coil region" evidence="1">
    <location>
        <begin position="438"/>
        <end position="472"/>
    </location>
</feature>
<evidence type="ECO:0000313" key="4">
    <source>
        <dbReference type="Proteomes" id="UP000255193"/>
    </source>
</evidence>
<dbReference type="AlphaFoldDB" id="A0A378Q278"/>
<dbReference type="InterPro" id="IPR027417">
    <property type="entry name" value="P-loop_NTPase"/>
</dbReference>
<proteinExistence type="predicted"/>
<name>A0A378Q278_9GAMM</name>
<evidence type="ECO:0000256" key="1">
    <source>
        <dbReference type="SAM" id="Coils"/>
    </source>
</evidence>